<feature type="signal peptide" evidence="1">
    <location>
        <begin position="1"/>
        <end position="18"/>
    </location>
</feature>
<name>A0A3M7QMS6_BRAPC</name>
<keyword evidence="1" id="KW-0732">Signal</keyword>
<evidence type="ECO:0000313" key="3">
    <source>
        <dbReference type="EMBL" id="RNA12371.1"/>
    </source>
</evidence>
<evidence type="ECO:0000259" key="2">
    <source>
        <dbReference type="SMART" id="SM00703"/>
    </source>
</evidence>
<evidence type="ECO:0000313" key="4">
    <source>
        <dbReference type="Proteomes" id="UP000276133"/>
    </source>
</evidence>
<dbReference type="AlphaFoldDB" id="A0A3M7QMS6"/>
<sequence>MQIFDLITFLSLMVSALCQRPLMPLNFRDAISHLNEKLPQQSMLKSRSNELLEFTDSYFSQKFVENSLEKILNDNILNISADCWSQLDQLFVGLRNKMEWSFRALDSFGKIPSGIMDGNLAWLGEFSECRNISANEGNWTGKYALLVKPLESFDPQNAIENFGLKYGICVPNKCSQHDIYEIIDQFLTLVPQSIKESLPFKLSINETYVRSFGFIGHHYSFVYML</sequence>
<reference evidence="3 4" key="1">
    <citation type="journal article" date="2018" name="Sci. Rep.">
        <title>Genomic signatures of local adaptation to the degree of environmental predictability in rotifers.</title>
        <authorList>
            <person name="Franch-Gras L."/>
            <person name="Hahn C."/>
            <person name="Garcia-Roger E.M."/>
            <person name="Carmona M.J."/>
            <person name="Serra M."/>
            <person name="Gomez A."/>
        </authorList>
    </citation>
    <scope>NUCLEOTIDE SEQUENCE [LARGE SCALE GENOMIC DNA]</scope>
    <source>
        <strain evidence="3">HYR1</strain>
    </source>
</reference>
<dbReference type="PANTHER" id="PTHR11161">
    <property type="entry name" value="O-ACYLTRANSFERASE"/>
    <property type="match status" value="1"/>
</dbReference>
<protein>
    <submittedName>
        <fullName evidence="3">Nose resistant to fluoxetine 6-like</fullName>
    </submittedName>
</protein>
<dbReference type="PANTHER" id="PTHR11161:SF12">
    <property type="entry name" value="ACYLTRANSFERASE 3 DOMAIN-CONTAINING PROTEIN-RELATED"/>
    <property type="match status" value="1"/>
</dbReference>
<evidence type="ECO:0000256" key="1">
    <source>
        <dbReference type="SAM" id="SignalP"/>
    </source>
</evidence>
<dbReference type="InterPro" id="IPR006621">
    <property type="entry name" value="Nose-resist-to-fluoxetine_N"/>
</dbReference>
<dbReference type="SMART" id="SM00703">
    <property type="entry name" value="NRF"/>
    <property type="match status" value="1"/>
</dbReference>
<dbReference type="EMBL" id="REGN01005703">
    <property type="protein sequence ID" value="RNA12371.1"/>
    <property type="molecule type" value="Genomic_DNA"/>
</dbReference>
<accession>A0A3M7QMS6</accession>
<dbReference type="InterPro" id="IPR052728">
    <property type="entry name" value="O2_lipid_transport_reg"/>
</dbReference>
<organism evidence="3 4">
    <name type="scientific">Brachionus plicatilis</name>
    <name type="common">Marine rotifer</name>
    <name type="synonym">Brachionus muelleri</name>
    <dbReference type="NCBI Taxonomy" id="10195"/>
    <lineage>
        <taxon>Eukaryota</taxon>
        <taxon>Metazoa</taxon>
        <taxon>Spiralia</taxon>
        <taxon>Gnathifera</taxon>
        <taxon>Rotifera</taxon>
        <taxon>Eurotatoria</taxon>
        <taxon>Monogononta</taxon>
        <taxon>Pseudotrocha</taxon>
        <taxon>Ploima</taxon>
        <taxon>Brachionidae</taxon>
        <taxon>Brachionus</taxon>
    </lineage>
</organism>
<feature type="domain" description="Nose resistant-to-fluoxetine protein N-terminal" evidence="2">
    <location>
        <begin position="80"/>
        <end position="211"/>
    </location>
</feature>
<keyword evidence="4" id="KW-1185">Reference proteome</keyword>
<comment type="caution">
    <text evidence="3">The sequence shown here is derived from an EMBL/GenBank/DDBJ whole genome shotgun (WGS) entry which is preliminary data.</text>
</comment>
<dbReference type="Proteomes" id="UP000276133">
    <property type="component" value="Unassembled WGS sequence"/>
</dbReference>
<dbReference type="Pfam" id="PF20146">
    <property type="entry name" value="NRF"/>
    <property type="match status" value="1"/>
</dbReference>
<gene>
    <name evidence="3" type="ORF">BpHYR1_000493</name>
</gene>
<proteinExistence type="predicted"/>
<dbReference type="OrthoDB" id="6434228at2759"/>
<feature type="chain" id="PRO_5018329868" evidence="1">
    <location>
        <begin position="19"/>
        <end position="225"/>
    </location>
</feature>